<gene>
    <name evidence="2" type="ORF">FYK55_03700</name>
</gene>
<dbReference type="Proteomes" id="UP000324479">
    <property type="component" value="Unassembled WGS sequence"/>
</dbReference>
<name>A0A5M6DIH9_9BACT</name>
<keyword evidence="1" id="KW-0812">Transmembrane</keyword>
<feature type="transmembrane region" description="Helical" evidence="1">
    <location>
        <begin position="32"/>
        <end position="61"/>
    </location>
</feature>
<evidence type="ECO:0000313" key="2">
    <source>
        <dbReference type="EMBL" id="KAA5546022.1"/>
    </source>
</evidence>
<evidence type="ECO:0000256" key="1">
    <source>
        <dbReference type="SAM" id="Phobius"/>
    </source>
</evidence>
<dbReference type="AlphaFoldDB" id="A0A5M6DIH9"/>
<accession>A0A5M6DIH9</accession>
<organism evidence="2 3">
    <name type="scientific">Roseiconus nitratireducens</name>
    <dbReference type="NCBI Taxonomy" id="2605748"/>
    <lineage>
        <taxon>Bacteria</taxon>
        <taxon>Pseudomonadati</taxon>
        <taxon>Planctomycetota</taxon>
        <taxon>Planctomycetia</taxon>
        <taxon>Pirellulales</taxon>
        <taxon>Pirellulaceae</taxon>
        <taxon>Roseiconus</taxon>
    </lineage>
</organism>
<reference evidence="2 3" key="1">
    <citation type="submission" date="2019-08" db="EMBL/GenBank/DDBJ databases">
        <authorList>
            <person name="Dhanesh K."/>
            <person name="Kumar G."/>
            <person name="Sasikala C."/>
            <person name="Venkata Ramana C."/>
        </authorList>
    </citation>
    <scope>NUCLEOTIDE SEQUENCE [LARGE SCALE GENOMIC DNA]</scope>
    <source>
        <strain evidence="2 3">JC645</strain>
    </source>
</reference>
<evidence type="ECO:0000313" key="3">
    <source>
        <dbReference type="Proteomes" id="UP000324479"/>
    </source>
</evidence>
<comment type="caution">
    <text evidence="2">The sequence shown here is derived from an EMBL/GenBank/DDBJ whole genome shotgun (WGS) entry which is preliminary data.</text>
</comment>
<keyword evidence="3" id="KW-1185">Reference proteome</keyword>
<keyword evidence="1" id="KW-1133">Transmembrane helix</keyword>
<keyword evidence="1" id="KW-0472">Membrane</keyword>
<dbReference type="EMBL" id="VWOX01000002">
    <property type="protein sequence ID" value="KAA5546022.1"/>
    <property type="molecule type" value="Genomic_DNA"/>
</dbReference>
<dbReference type="RefSeq" id="WP_150075007.1">
    <property type="nucleotide sequence ID" value="NZ_VWOX01000002.1"/>
</dbReference>
<protein>
    <submittedName>
        <fullName evidence="2">Uncharacterized protein</fullName>
    </submittedName>
</protein>
<proteinExistence type="predicted"/>
<sequence>MNPYEPTVSAAPEKRTKYSRLFVDWLNPLEKMIAIITAVVFIAMALFVIGISLYAVVAVVVDAH</sequence>